<name>A0A1I1UJ76_9BURK</name>
<feature type="signal peptide" evidence="2">
    <location>
        <begin position="1"/>
        <end position="31"/>
    </location>
</feature>
<dbReference type="EMBL" id="FOMQ01000005">
    <property type="protein sequence ID" value="SFD70922.1"/>
    <property type="molecule type" value="Genomic_DNA"/>
</dbReference>
<dbReference type="InterPro" id="IPR018389">
    <property type="entry name" value="DctP_fam"/>
</dbReference>
<dbReference type="GO" id="GO:0055085">
    <property type="term" value="P:transmembrane transport"/>
    <property type="evidence" value="ECO:0007669"/>
    <property type="project" value="InterPro"/>
</dbReference>
<evidence type="ECO:0000256" key="2">
    <source>
        <dbReference type="SAM" id="SignalP"/>
    </source>
</evidence>
<protein>
    <submittedName>
        <fullName evidence="3">TRAP-type C4-dicarboxylate transport system, substrate-binding protein</fullName>
    </submittedName>
</protein>
<dbReference type="AlphaFoldDB" id="A0A1I1UJ76"/>
<accession>A0A1I1UJ76</accession>
<proteinExistence type="predicted"/>
<dbReference type="STRING" id="32040.SAMN04489710_10592"/>
<organism evidence="3 4">
    <name type="scientific">Paracidovorax konjaci</name>
    <dbReference type="NCBI Taxonomy" id="32040"/>
    <lineage>
        <taxon>Bacteria</taxon>
        <taxon>Pseudomonadati</taxon>
        <taxon>Pseudomonadota</taxon>
        <taxon>Betaproteobacteria</taxon>
        <taxon>Burkholderiales</taxon>
        <taxon>Comamonadaceae</taxon>
        <taxon>Paracidovorax</taxon>
    </lineage>
</organism>
<dbReference type="PANTHER" id="PTHR33376:SF4">
    <property type="entry name" value="SIALIC ACID-BINDING PERIPLASMIC PROTEIN SIAP"/>
    <property type="match status" value="1"/>
</dbReference>
<dbReference type="PANTHER" id="PTHR33376">
    <property type="match status" value="1"/>
</dbReference>
<evidence type="ECO:0000313" key="4">
    <source>
        <dbReference type="Proteomes" id="UP000199517"/>
    </source>
</evidence>
<evidence type="ECO:0000313" key="3">
    <source>
        <dbReference type="EMBL" id="SFD70922.1"/>
    </source>
</evidence>
<keyword evidence="4" id="KW-1185">Reference proteome</keyword>
<sequence length="343" mass="36956">MIPTTRRFFARAGALALAAACLAPSMAAAQAAWTLASGYPADLFHTVNLRQFADDVKARTRGALAIDLRADNSAARLSEIAAKVRSGEIAAGEVLLSSLAGEARIAGADAIPFIVNSYEDAQRFWTAQRPVLQEALDRQGLVVLYAVPWPAQGLFTARPIRAMADLRGAKMRTYNPSTVRIAQLVGATPVDVPTQGIHQAFVERRVDAMFTSPATGVDGKVWETPVKYFYNVRGWYPKNLVIANKAKWMALPEATRQAVQAAAAEAQKRGWAASDAAASASVAELARNGIKVETPEPELRRELRRLGEHFSIEYLRETGAEGNRVLIPYFAGDNGGPAAAKSP</sequence>
<dbReference type="PROSITE" id="PS51318">
    <property type="entry name" value="TAT"/>
    <property type="match status" value="1"/>
</dbReference>
<dbReference type="InterPro" id="IPR006311">
    <property type="entry name" value="TAT_signal"/>
</dbReference>
<keyword evidence="1 2" id="KW-0732">Signal</keyword>
<reference evidence="4" key="1">
    <citation type="submission" date="2016-10" db="EMBL/GenBank/DDBJ databases">
        <authorList>
            <person name="Varghese N."/>
            <person name="Submissions S."/>
        </authorList>
    </citation>
    <scope>NUCLEOTIDE SEQUENCE [LARGE SCALE GENOMIC DNA]</scope>
    <source>
        <strain evidence="4">DSM 7481</strain>
    </source>
</reference>
<dbReference type="CDD" id="cd13602">
    <property type="entry name" value="PBP2_TRAP_BpDctp6_7"/>
    <property type="match status" value="1"/>
</dbReference>
<gene>
    <name evidence="3" type="ORF">SAMN04489710_10592</name>
</gene>
<feature type="chain" id="PRO_5011594824" evidence="2">
    <location>
        <begin position="32"/>
        <end position="343"/>
    </location>
</feature>
<dbReference type="RefSeq" id="WP_092951332.1">
    <property type="nucleotide sequence ID" value="NZ_FOMQ01000005.1"/>
</dbReference>
<dbReference type="InterPro" id="IPR038404">
    <property type="entry name" value="TRAP_DctP_sf"/>
</dbReference>
<dbReference type="Pfam" id="PF03480">
    <property type="entry name" value="DctP"/>
    <property type="match status" value="1"/>
</dbReference>
<dbReference type="Proteomes" id="UP000199517">
    <property type="component" value="Unassembled WGS sequence"/>
</dbReference>
<dbReference type="NCBIfam" id="NF037995">
    <property type="entry name" value="TRAP_S1"/>
    <property type="match status" value="1"/>
</dbReference>
<evidence type="ECO:0000256" key="1">
    <source>
        <dbReference type="ARBA" id="ARBA00022729"/>
    </source>
</evidence>
<dbReference type="OrthoDB" id="9783941at2"/>
<dbReference type="Gene3D" id="3.40.190.170">
    <property type="entry name" value="Bacterial extracellular solute-binding protein, family 7"/>
    <property type="match status" value="1"/>
</dbReference>